<dbReference type="InterPro" id="IPR004205">
    <property type="entry name" value="Cyt_bc1_su8"/>
</dbReference>
<dbReference type="GO" id="GO:0045275">
    <property type="term" value="C:respiratory chain complex III"/>
    <property type="evidence" value="ECO:0007669"/>
    <property type="project" value="UniProtKB-UniRule"/>
</dbReference>
<keyword evidence="9 11" id="KW-0496">Mitochondrion</keyword>
<keyword evidence="13" id="KW-1185">Reference proteome</keyword>
<evidence type="ECO:0000256" key="6">
    <source>
        <dbReference type="ARBA" id="ARBA00022792"/>
    </source>
</evidence>
<gene>
    <name evidence="12" type="ORF">BCR33DRAFT_715118</name>
</gene>
<evidence type="ECO:0000256" key="8">
    <source>
        <dbReference type="ARBA" id="ARBA00022989"/>
    </source>
</evidence>
<dbReference type="OrthoDB" id="6683853at2759"/>
<comment type="function">
    <text evidence="11">Component of the ubiquinol-cytochrome c oxidoreductase, a multisubunit transmembrane complex that is part of the mitochondrial electron transport chain which drives oxidative phosphorylation. The complex plays an important role in the uptake of multiple carbon sources present in different host niches.</text>
</comment>
<evidence type="ECO:0000256" key="4">
    <source>
        <dbReference type="ARBA" id="ARBA00022660"/>
    </source>
</evidence>
<evidence type="ECO:0000256" key="11">
    <source>
        <dbReference type="RuleBase" id="RU368118"/>
    </source>
</evidence>
<dbReference type="InterPro" id="IPR036642">
    <property type="entry name" value="Cyt_bc1_su8_sf"/>
</dbReference>
<evidence type="ECO:0000256" key="1">
    <source>
        <dbReference type="ARBA" id="ARBA00004434"/>
    </source>
</evidence>
<keyword evidence="10" id="KW-0472">Membrane</keyword>
<dbReference type="AlphaFoldDB" id="A0A1Y2CKL2"/>
<keyword evidence="7 11" id="KW-0249">Electron transport</keyword>
<accession>A0A1Y2CKL2</accession>
<comment type="subcellular location">
    <subcellularLocation>
        <location evidence="1 11">Mitochondrion inner membrane</location>
        <topology evidence="1 11">Single-pass membrane protein</topology>
    </subcellularLocation>
</comment>
<evidence type="ECO:0000313" key="12">
    <source>
        <dbReference type="EMBL" id="ORY47394.1"/>
    </source>
</evidence>
<dbReference type="SUPFAM" id="SSF81508">
    <property type="entry name" value="Ubiquinone-binding protein QP-C of cytochrome bc1 complex (Ubiquinol-cytochrome c reductase)"/>
    <property type="match status" value="1"/>
</dbReference>
<comment type="caution">
    <text evidence="12">The sequence shown here is derived from an EMBL/GenBank/DDBJ whole genome shotgun (WGS) entry which is preliminary data.</text>
</comment>
<evidence type="ECO:0000256" key="7">
    <source>
        <dbReference type="ARBA" id="ARBA00022982"/>
    </source>
</evidence>
<keyword evidence="8" id="KW-1133">Transmembrane helix</keyword>
<reference evidence="12 13" key="1">
    <citation type="submission" date="2016-07" db="EMBL/GenBank/DDBJ databases">
        <title>Pervasive Adenine N6-methylation of Active Genes in Fungi.</title>
        <authorList>
            <consortium name="DOE Joint Genome Institute"/>
            <person name="Mondo S.J."/>
            <person name="Dannebaum R.O."/>
            <person name="Kuo R.C."/>
            <person name="Labutti K."/>
            <person name="Haridas S."/>
            <person name="Kuo A."/>
            <person name="Salamov A."/>
            <person name="Ahrendt S.R."/>
            <person name="Lipzen A."/>
            <person name="Sullivan W."/>
            <person name="Andreopoulos W.B."/>
            <person name="Clum A."/>
            <person name="Lindquist E."/>
            <person name="Daum C."/>
            <person name="Ramamoorthy G.K."/>
            <person name="Gryganskyi A."/>
            <person name="Culley D."/>
            <person name="Magnuson J.K."/>
            <person name="James T.Y."/>
            <person name="O'Malley M.A."/>
            <person name="Stajich J.E."/>
            <person name="Spatafora J.W."/>
            <person name="Visel A."/>
            <person name="Grigoriev I.V."/>
        </authorList>
    </citation>
    <scope>NUCLEOTIDE SEQUENCE [LARGE SCALE GENOMIC DNA]</scope>
    <source>
        <strain evidence="12 13">JEL800</strain>
    </source>
</reference>
<evidence type="ECO:0000256" key="2">
    <source>
        <dbReference type="ARBA" id="ARBA00007668"/>
    </source>
</evidence>
<dbReference type="GO" id="GO:0006122">
    <property type="term" value="P:mitochondrial electron transport, ubiquinol to cytochrome c"/>
    <property type="evidence" value="ECO:0007669"/>
    <property type="project" value="UniProtKB-UniRule"/>
</dbReference>
<dbReference type="PANTHER" id="PTHR12119">
    <property type="entry name" value="UBIQUINOL-CYTOCHROME C REDUCTASE COMPLEX UBIQUINONE-BINDING PROTEIN QP-C"/>
    <property type="match status" value="1"/>
</dbReference>
<sequence>MGGHSWFGNLSRINGYYEHQISPFQQNLFKGVFSTGAPKFAFRIGRQSLFILPPLAFYYFLGDWAVKQNNYYHTKAYLKTQEGGADH</sequence>
<dbReference type="Proteomes" id="UP000193642">
    <property type="component" value="Unassembled WGS sequence"/>
</dbReference>
<comment type="subunit">
    <text evidence="11">Component of the ubiquinol-cytochrome c oxidoreductase (cytochrome b-c1 complex, complex III, CIII), a multisubunit enzyme composed of 3 respiratory subunits cytochrome b, cytochrome c1 and Rieske protein, 2 core protein subunits, and additional low-molecular weight protein subunits. The complex exists as an obligatory dimer and forms supercomplexes (SCs) in the inner mitochondrial membrane with cytochrome c oxidase (complex IV, CIV).</text>
</comment>
<keyword evidence="3 11" id="KW-0813">Transport</keyword>
<comment type="similarity">
    <text evidence="2 11">Belongs to the UQCRQ/QCR8 family.</text>
</comment>
<evidence type="ECO:0000256" key="3">
    <source>
        <dbReference type="ARBA" id="ARBA00022448"/>
    </source>
</evidence>
<evidence type="ECO:0000256" key="9">
    <source>
        <dbReference type="ARBA" id="ARBA00023128"/>
    </source>
</evidence>
<dbReference type="GO" id="GO:0005743">
    <property type="term" value="C:mitochondrial inner membrane"/>
    <property type="evidence" value="ECO:0007669"/>
    <property type="project" value="UniProtKB-SubCell"/>
</dbReference>
<evidence type="ECO:0000256" key="5">
    <source>
        <dbReference type="ARBA" id="ARBA00022692"/>
    </source>
</evidence>
<dbReference type="Pfam" id="PF02939">
    <property type="entry name" value="UcrQ"/>
    <property type="match status" value="1"/>
</dbReference>
<evidence type="ECO:0000313" key="13">
    <source>
        <dbReference type="Proteomes" id="UP000193642"/>
    </source>
</evidence>
<dbReference type="Gene3D" id="1.20.5.210">
    <property type="entry name" value="Cytochrome b-c1 complex subunit 8"/>
    <property type="match status" value="1"/>
</dbReference>
<evidence type="ECO:0000256" key="10">
    <source>
        <dbReference type="ARBA" id="ARBA00023136"/>
    </source>
</evidence>
<keyword evidence="4 11" id="KW-0679">Respiratory chain</keyword>
<keyword evidence="6 11" id="KW-0999">Mitochondrion inner membrane</keyword>
<keyword evidence="5" id="KW-0812">Transmembrane</keyword>
<proteinExistence type="inferred from homology"/>
<organism evidence="12 13">
    <name type="scientific">Rhizoclosmatium globosum</name>
    <dbReference type="NCBI Taxonomy" id="329046"/>
    <lineage>
        <taxon>Eukaryota</taxon>
        <taxon>Fungi</taxon>
        <taxon>Fungi incertae sedis</taxon>
        <taxon>Chytridiomycota</taxon>
        <taxon>Chytridiomycota incertae sedis</taxon>
        <taxon>Chytridiomycetes</taxon>
        <taxon>Chytridiales</taxon>
        <taxon>Chytriomycetaceae</taxon>
        <taxon>Rhizoclosmatium</taxon>
    </lineage>
</organism>
<dbReference type="PANTHER" id="PTHR12119:SF2">
    <property type="entry name" value="CYTOCHROME B-C1 COMPLEX SUBUNIT 8"/>
    <property type="match status" value="1"/>
</dbReference>
<name>A0A1Y2CKL2_9FUNG</name>
<protein>
    <recommendedName>
        <fullName evidence="11">Cytochrome b-c1 complex subunit 8</fullName>
    </recommendedName>
    <alternativeName>
        <fullName evidence="11">Complex III subunit 8</fullName>
    </alternativeName>
</protein>
<dbReference type="EMBL" id="MCGO01000014">
    <property type="protein sequence ID" value="ORY47394.1"/>
    <property type="molecule type" value="Genomic_DNA"/>
</dbReference>